<evidence type="ECO:0000313" key="2">
    <source>
        <dbReference type="Proteomes" id="UP001396334"/>
    </source>
</evidence>
<comment type="caution">
    <text evidence="1">The sequence shown here is derived from an EMBL/GenBank/DDBJ whole genome shotgun (WGS) entry which is preliminary data.</text>
</comment>
<protein>
    <submittedName>
        <fullName evidence="1">Uncharacterized protein</fullName>
    </submittedName>
</protein>
<evidence type="ECO:0000313" key="1">
    <source>
        <dbReference type="EMBL" id="KAK9017140.1"/>
    </source>
</evidence>
<dbReference type="EMBL" id="JBBPBN010000020">
    <property type="protein sequence ID" value="KAK9017140.1"/>
    <property type="molecule type" value="Genomic_DNA"/>
</dbReference>
<proteinExistence type="predicted"/>
<dbReference type="Proteomes" id="UP001396334">
    <property type="component" value="Unassembled WGS sequence"/>
</dbReference>
<organism evidence="1 2">
    <name type="scientific">Hibiscus sabdariffa</name>
    <name type="common">roselle</name>
    <dbReference type="NCBI Taxonomy" id="183260"/>
    <lineage>
        <taxon>Eukaryota</taxon>
        <taxon>Viridiplantae</taxon>
        <taxon>Streptophyta</taxon>
        <taxon>Embryophyta</taxon>
        <taxon>Tracheophyta</taxon>
        <taxon>Spermatophyta</taxon>
        <taxon>Magnoliopsida</taxon>
        <taxon>eudicotyledons</taxon>
        <taxon>Gunneridae</taxon>
        <taxon>Pentapetalae</taxon>
        <taxon>rosids</taxon>
        <taxon>malvids</taxon>
        <taxon>Malvales</taxon>
        <taxon>Malvaceae</taxon>
        <taxon>Malvoideae</taxon>
        <taxon>Hibiscus</taxon>
    </lineage>
</organism>
<accession>A0ABR2RVY3</accession>
<name>A0ABR2RVY3_9ROSI</name>
<keyword evidence="2" id="KW-1185">Reference proteome</keyword>
<gene>
    <name evidence="1" type="ORF">V6N11_079624</name>
</gene>
<reference evidence="1 2" key="1">
    <citation type="journal article" date="2024" name="G3 (Bethesda)">
        <title>Genome assembly of Hibiscus sabdariffa L. provides insights into metabolisms of medicinal natural products.</title>
        <authorList>
            <person name="Kim T."/>
        </authorList>
    </citation>
    <scope>NUCLEOTIDE SEQUENCE [LARGE SCALE GENOMIC DNA]</scope>
    <source>
        <strain evidence="1">TK-2024</strain>
        <tissue evidence="1">Old leaves</tissue>
    </source>
</reference>
<sequence>MTSPLLDTSPMIRNGFLTIYFSGYGSDRCRPDRPINVVCRKRAAPKDYDILAIPLTNAAPMRNGTPEELRQYF</sequence>